<keyword evidence="8" id="KW-1133">Transmembrane helix</keyword>
<evidence type="ECO:0000256" key="9">
    <source>
        <dbReference type="ARBA" id="ARBA00023065"/>
    </source>
</evidence>
<evidence type="ECO:0000256" key="4">
    <source>
        <dbReference type="ARBA" id="ARBA00022475"/>
    </source>
</evidence>
<proteinExistence type="inferred from homology"/>
<comment type="similarity">
    <text evidence="12">Belongs to the pannexin family.</text>
</comment>
<evidence type="ECO:0000256" key="6">
    <source>
        <dbReference type="ARBA" id="ARBA00022868"/>
    </source>
</evidence>
<dbReference type="InterPro" id="IPR000990">
    <property type="entry name" value="Innexin"/>
</dbReference>
<evidence type="ECO:0000256" key="11">
    <source>
        <dbReference type="ARBA" id="ARBA00023303"/>
    </source>
</evidence>
<dbReference type="PANTHER" id="PTHR11893:SF20">
    <property type="entry name" value="INNEXIN-3"/>
    <property type="match status" value="1"/>
</dbReference>
<name>A0A914RBX2_PAREQ</name>
<keyword evidence="6" id="KW-0303">Gap junction</keyword>
<dbReference type="Proteomes" id="UP000887564">
    <property type="component" value="Unplaced"/>
</dbReference>
<keyword evidence="3 12" id="KW-0813">Transport</keyword>
<dbReference type="PANTHER" id="PTHR11893">
    <property type="entry name" value="INNEXIN"/>
    <property type="match status" value="1"/>
</dbReference>
<reference evidence="14" key="1">
    <citation type="submission" date="2022-11" db="UniProtKB">
        <authorList>
            <consortium name="WormBaseParasite"/>
        </authorList>
    </citation>
    <scope>IDENTIFICATION</scope>
</reference>
<evidence type="ECO:0000256" key="12">
    <source>
        <dbReference type="RuleBase" id="RU010713"/>
    </source>
</evidence>
<evidence type="ECO:0000256" key="1">
    <source>
        <dbReference type="ARBA" id="ARBA00004610"/>
    </source>
</evidence>
<dbReference type="GO" id="GO:0005921">
    <property type="term" value="C:gap junction"/>
    <property type="evidence" value="ECO:0007669"/>
    <property type="project" value="UniProtKB-SubCell"/>
</dbReference>
<gene>
    <name evidence="12" type="primary">inx</name>
</gene>
<evidence type="ECO:0000313" key="14">
    <source>
        <dbReference type="WBParaSite" id="PEQ_0000223001-mRNA-1"/>
    </source>
</evidence>
<sequence>MFLWPDEISHTLSALQEDPVDDFVDRLNYVHTVSLLIFFAALIGTKQHFGSPIQCMTPAHFPGTWASYAHDYCFVSNTYSSNVTTPITNGIAGTATKQEIVYYQETMKLRSVKNSSDRTSQLTKIASFAVEYLEYSQTRYAFVHP</sequence>
<dbReference type="WBParaSite" id="PEQ_0000223001-mRNA-1">
    <property type="protein sequence ID" value="PEQ_0000223001-mRNA-1"/>
    <property type="gene ID" value="PEQ_0000223001"/>
</dbReference>
<keyword evidence="5" id="KW-0812">Transmembrane</keyword>
<organism evidence="13 14">
    <name type="scientific">Parascaris equorum</name>
    <name type="common">Equine roundworm</name>
    <dbReference type="NCBI Taxonomy" id="6256"/>
    <lineage>
        <taxon>Eukaryota</taxon>
        <taxon>Metazoa</taxon>
        <taxon>Ecdysozoa</taxon>
        <taxon>Nematoda</taxon>
        <taxon>Chromadorea</taxon>
        <taxon>Rhabditida</taxon>
        <taxon>Spirurina</taxon>
        <taxon>Ascaridomorpha</taxon>
        <taxon>Ascaridoidea</taxon>
        <taxon>Ascarididae</taxon>
        <taxon>Parascaris</taxon>
    </lineage>
</organism>
<evidence type="ECO:0000256" key="10">
    <source>
        <dbReference type="ARBA" id="ARBA00023136"/>
    </source>
</evidence>
<keyword evidence="10" id="KW-0472">Membrane</keyword>
<dbReference type="Pfam" id="PF00876">
    <property type="entry name" value="Innexin"/>
    <property type="match status" value="1"/>
</dbReference>
<dbReference type="GO" id="GO:0034220">
    <property type="term" value="P:monoatomic ion transmembrane transport"/>
    <property type="evidence" value="ECO:0007669"/>
    <property type="project" value="UniProtKB-KW"/>
</dbReference>
<evidence type="ECO:0000256" key="7">
    <source>
        <dbReference type="ARBA" id="ARBA00022949"/>
    </source>
</evidence>
<keyword evidence="4" id="KW-1003">Cell membrane</keyword>
<comment type="subcellular location">
    <subcellularLocation>
        <location evidence="1">Cell junction</location>
        <location evidence="1">Gap junction</location>
    </subcellularLocation>
    <subcellularLocation>
        <location evidence="2 12">Cell membrane</location>
        <topology evidence="2 12">Multi-pass membrane protein</topology>
    </subcellularLocation>
</comment>
<comment type="function">
    <text evidence="12">Structural component of the gap junctions.</text>
</comment>
<keyword evidence="9 12" id="KW-0406">Ion transport</keyword>
<protein>
    <recommendedName>
        <fullName evidence="12">Innexin</fullName>
    </recommendedName>
</protein>
<keyword evidence="11 12" id="KW-0407">Ion channel</keyword>
<accession>A0A914RBX2</accession>
<dbReference type="GO" id="GO:0005243">
    <property type="term" value="F:gap junction channel activity"/>
    <property type="evidence" value="ECO:0007669"/>
    <property type="project" value="TreeGrafter"/>
</dbReference>
<dbReference type="PROSITE" id="PS51013">
    <property type="entry name" value="PANNEXIN"/>
    <property type="match status" value="1"/>
</dbReference>
<dbReference type="AlphaFoldDB" id="A0A914RBX2"/>
<evidence type="ECO:0000313" key="13">
    <source>
        <dbReference type="Proteomes" id="UP000887564"/>
    </source>
</evidence>
<keyword evidence="7" id="KW-0965">Cell junction</keyword>
<evidence type="ECO:0000256" key="2">
    <source>
        <dbReference type="ARBA" id="ARBA00004651"/>
    </source>
</evidence>
<evidence type="ECO:0000256" key="5">
    <source>
        <dbReference type="ARBA" id="ARBA00022692"/>
    </source>
</evidence>
<dbReference type="GO" id="GO:0005886">
    <property type="term" value="C:plasma membrane"/>
    <property type="evidence" value="ECO:0007669"/>
    <property type="project" value="UniProtKB-SubCell"/>
</dbReference>
<evidence type="ECO:0000256" key="3">
    <source>
        <dbReference type="ARBA" id="ARBA00022448"/>
    </source>
</evidence>
<keyword evidence="13" id="KW-1185">Reference proteome</keyword>
<evidence type="ECO:0000256" key="8">
    <source>
        <dbReference type="ARBA" id="ARBA00022989"/>
    </source>
</evidence>